<evidence type="ECO:0000256" key="3">
    <source>
        <dbReference type="ARBA" id="ARBA00022692"/>
    </source>
</evidence>
<evidence type="ECO:0000313" key="9">
    <source>
        <dbReference type="Proteomes" id="UP000013167"/>
    </source>
</evidence>
<feature type="region of interest" description="Disordered" evidence="7">
    <location>
        <begin position="260"/>
        <end position="284"/>
    </location>
</feature>
<dbReference type="Proteomes" id="UP000013167">
    <property type="component" value="Unassembled WGS sequence"/>
</dbReference>
<name>N0DXQ6_9MICO</name>
<dbReference type="InterPro" id="IPR002994">
    <property type="entry name" value="Surf1/Shy1"/>
</dbReference>
<sequence>MGGIRGPIYDGYRDGVLRRFLTRKWLGAFVLAILAAIACYHLGQWQYGRHLYKAERNARLDANYRAEPVPLASVMTSSPLPLTRQWTRVTARGEYTTTHPIYVRNRPNLGSTGFELVSPFRLDTGQVVLVDRGWVEASSSGADVLPAAPAPPTETVTLVGWALPGEASKGRKLPAGQLASINLPEAARATGEDLLGGYVRLQEERSASGDVAPAPTPLDPPDRSLGPHQAYAYQWWLTMPLGLVLIWFGIRRELRMEAEDVAGDGAAKSPPRPKKVRVWDEEDG</sequence>
<dbReference type="HOGENOM" id="CLU_047737_0_0_11"/>
<comment type="similarity">
    <text evidence="2 6">Belongs to the SURF1 family.</text>
</comment>
<dbReference type="PANTHER" id="PTHR23427">
    <property type="entry name" value="SURFEIT LOCUS PROTEIN"/>
    <property type="match status" value="1"/>
</dbReference>
<evidence type="ECO:0000256" key="6">
    <source>
        <dbReference type="RuleBase" id="RU363076"/>
    </source>
</evidence>
<evidence type="ECO:0000256" key="4">
    <source>
        <dbReference type="ARBA" id="ARBA00022989"/>
    </source>
</evidence>
<accession>N0DXQ6</accession>
<keyword evidence="6" id="KW-1003">Cell membrane</keyword>
<dbReference type="PROSITE" id="PS50895">
    <property type="entry name" value="SURF1"/>
    <property type="match status" value="1"/>
</dbReference>
<proteinExistence type="inferred from homology"/>
<dbReference type="STRING" id="1193181.BN10_1080030"/>
<evidence type="ECO:0000256" key="7">
    <source>
        <dbReference type="SAM" id="MobiDB-lite"/>
    </source>
</evidence>
<keyword evidence="3 6" id="KW-0812">Transmembrane</keyword>
<comment type="caution">
    <text evidence="8">The sequence shown here is derived from an EMBL/GenBank/DDBJ whole genome shotgun (WGS) entry which is preliminary data.</text>
</comment>
<keyword evidence="4 6" id="KW-1133">Transmembrane helix</keyword>
<feature type="transmembrane region" description="Helical" evidence="6">
    <location>
        <begin position="25"/>
        <end position="43"/>
    </location>
</feature>
<dbReference type="AlphaFoldDB" id="N0DXQ6"/>
<evidence type="ECO:0000256" key="5">
    <source>
        <dbReference type="ARBA" id="ARBA00023136"/>
    </source>
</evidence>
<feature type="region of interest" description="Disordered" evidence="7">
    <location>
        <begin position="205"/>
        <end position="224"/>
    </location>
</feature>
<dbReference type="CDD" id="cd06662">
    <property type="entry name" value="SURF1"/>
    <property type="match status" value="1"/>
</dbReference>
<comment type="subcellular location">
    <subcellularLocation>
        <location evidence="6">Cell membrane</location>
        <topology evidence="6">Multi-pass membrane protein</topology>
    </subcellularLocation>
    <subcellularLocation>
        <location evidence="1">Membrane</location>
    </subcellularLocation>
</comment>
<dbReference type="GO" id="GO:0005886">
    <property type="term" value="C:plasma membrane"/>
    <property type="evidence" value="ECO:0007669"/>
    <property type="project" value="UniProtKB-SubCell"/>
</dbReference>
<gene>
    <name evidence="8" type="ORF">BN10_1080030</name>
</gene>
<keyword evidence="5 6" id="KW-0472">Membrane</keyword>
<keyword evidence="9" id="KW-1185">Reference proteome</keyword>
<evidence type="ECO:0000256" key="1">
    <source>
        <dbReference type="ARBA" id="ARBA00004370"/>
    </source>
</evidence>
<dbReference type="EMBL" id="CAIZ01000011">
    <property type="protein sequence ID" value="CCH68632.1"/>
    <property type="molecule type" value="Genomic_DNA"/>
</dbReference>
<feature type="transmembrane region" description="Helical" evidence="6">
    <location>
        <begin position="233"/>
        <end position="250"/>
    </location>
</feature>
<reference evidence="8 9" key="1">
    <citation type="journal article" date="2013" name="ISME J.">
        <title>A metabolic model for members of the genus Tetrasphaera involved in enhanced biological phosphorus removal.</title>
        <authorList>
            <person name="Kristiansen R."/>
            <person name="Nguyen H.T.T."/>
            <person name="Saunders A.M."/>
            <person name="Nielsen J.L."/>
            <person name="Wimmer R."/>
            <person name="Le V.Q."/>
            <person name="McIlroy S.J."/>
            <person name="Petrovski S."/>
            <person name="Seviour R.J."/>
            <person name="Calteau A."/>
            <person name="Nielsen K.L."/>
            <person name="Nielsen P.H."/>
        </authorList>
    </citation>
    <scope>NUCLEOTIDE SEQUENCE [LARGE SCALE GENOMIC DNA]</scope>
    <source>
        <strain evidence="8 9">Lp2</strain>
    </source>
</reference>
<evidence type="ECO:0000313" key="8">
    <source>
        <dbReference type="EMBL" id="CCH68632.1"/>
    </source>
</evidence>
<dbReference type="InterPro" id="IPR045214">
    <property type="entry name" value="Surf1/Surf4"/>
</dbReference>
<protein>
    <recommendedName>
        <fullName evidence="6">SURF1-like protein</fullName>
    </recommendedName>
</protein>
<dbReference type="PANTHER" id="PTHR23427:SF2">
    <property type="entry name" value="SURFEIT LOCUS PROTEIN 1"/>
    <property type="match status" value="1"/>
</dbReference>
<organism evidence="8 9">
    <name type="scientific">Phycicoccus elongatus Lp2</name>
    <dbReference type="NCBI Taxonomy" id="1193181"/>
    <lineage>
        <taxon>Bacteria</taxon>
        <taxon>Bacillati</taxon>
        <taxon>Actinomycetota</taxon>
        <taxon>Actinomycetes</taxon>
        <taxon>Micrococcales</taxon>
        <taxon>Intrasporangiaceae</taxon>
        <taxon>Phycicoccus</taxon>
    </lineage>
</organism>
<dbReference type="Pfam" id="PF02104">
    <property type="entry name" value="SURF1"/>
    <property type="match status" value="1"/>
</dbReference>
<evidence type="ECO:0000256" key="2">
    <source>
        <dbReference type="ARBA" id="ARBA00007165"/>
    </source>
</evidence>
<dbReference type="eggNOG" id="COG3346">
    <property type="taxonomic scope" value="Bacteria"/>
</dbReference>